<evidence type="ECO:0000313" key="2">
    <source>
        <dbReference type="EMBL" id="MCX2979955.1"/>
    </source>
</evidence>
<accession>A0ABT3TDQ2</accession>
<dbReference type="RefSeq" id="WP_279243939.1">
    <property type="nucleotide sequence ID" value="NZ_SHNN01000001.1"/>
</dbReference>
<dbReference type="InterPro" id="IPR041698">
    <property type="entry name" value="Methyltransf_25"/>
</dbReference>
<dbReference type="SUPFAM" id="SSF53335">
    <property type="entry name" value="S-adenosyl-L-methionine-dependent methyltransferases"/>
    <property type="match status" value="1"/>
</dbReference>
<dbReference type="GO" id="GO:0008168">
    <property type="term" value="F:methyltransferase activity"/>
    <property type="evidence" value="ECO:0007669"/>
    <property type="project" value="UniProtKB-KW"/>
</dbReference>
<proteinExistence type="predicted"/>
<keyword evidence="2" id="KW-0808">Transferase</keyword>
<dbReference type="Gene3D" id="3.40.50.150">
    <property type="entry name" value="Vaccinia Virus protein VP39"/>
    <property type="match status" value="1"/>
</dbReference>
<dbReference type="Pfam" id="PF13649">
    <property type="entry name" value="Methyltransf_25"/>
    <property type="match status" value="1"/>
</dbReference>
<dbReference type="GO" id="GO:0032259">
    <property type="term" value="P:methylation"/>
    <property type="evidence" value="ECO:0007669"/>
    <property type="project" value="UniProtKB-KW"/>
</dbReference>
<dbReference type="InterPro" id="IPR029063">
    <property type="entry name" value="SAM-dependent_MTases_sf"/>
</dbReference>
<sequence length="190" mass="21186">MSAAQKWDQRYRDITAPGAPSWVLTHNQHLLPEHGNALDLACGASGNGLSLAQQGLTTSVWDISAMALKLQLQWALEQKITLQTLQRDCEKLPPEPASFDVICVAHFLHRPSCANLSRALKPGGVLFYQTFCANKLADSGPSRDDHLLQESELLSLFSDLKIRFYREDDRCGDLDQGERNRAFLVAQKPQ</sequence>
<evidence type="ECO:0000259" key="1">
    <source>
        <dbReference type="Pfam" id="PF13649"/>
    </source>
</evidence>
<name>A0ABT3TDQ2_9GAMM</name>
<protein>
    <submittedName>
        <fullName evidence="2">Class I SAM-dependent methyltransferase</fullName>
    </submittedName>
</protein>
<comment type="caution">
    <text evidence="2">The sequence shown here is derived from an EMBL/GenBank/DDBJ whole genome shotgun (WGS) entry which is preliminary data.</text>
</comment>
<gene>
    <name evidence="2" type="ORF">EYC98_03650</name>
</gene>
<dbReference type="CDD" id="cd02440">
    <property type="entry name" value="AdoMet_MTases"/>
    <property type="match status" value="1"/>
</dbReference>
<evidence type="ECO:0000313" key="3">
    <source>
        <dbReference type="Proteomes" id="UP001143362"/>
    </source>
</evidence>
<keyword evidence="3" id="KW-1185">Reference proteome</keyword>
<keyword evidence="2" id="KW-0489">Methyltransferase</keyword>
<organism evidence="2 3">
    <name type="scientific">Candidatus Litorirhabdus singularis</name>
    <dbReference type="NCBI Taxonomy" id="2518993"/>
    <lineage>
        <taxon>Bacteria</taxon>
        <taxon>Pseudomonadati</taxon>
        <taxon>Pseudomonadota</taxon>
        <taxon>Gammaproteobacteria</taxon>
        <taxon>Cellvibrionales</taxon>
        <taxon>Halieaceae</taxon>
        <taxon>Candidatus Litorirhabdus</taxon>
    </lineage>
</organism>
<dbReference type="EMBL" id="SHNN01000001">
    <property type="protein sequence ID" value="MCX2979955.1"/>
    <property type="molecule type" value="Genomic_DNA"/>
</dbReference>
<dbReference type="Proteomes" id="UP001143362">
    <property type="component" value="Unassembled WGS sequence"/>
</dbReference>
<reference evidence="2" key="1">
    <citation type="submission" date="2019-02" db="EMBL/GenBank/DDBJ databases">
        <authorList>
            <person name="Li S.-H."/>
        </authorList>
    </citation>
    <scope>NUCLEOTIDE SEQUENCE</scope>
    <source>
        <strain evidence="2">IMCC14734</strain>
    </source>
</reference>
<feature type="domain" description="Methyltransferase" evidence="1">
    <location>
        <begin position="38"/>
        <end position="124"/>
    </location>
</feature>